<dbReference type="InterPro" id="IPR009729">
    <property type="entry name" value="Gal-3-0_sulfotransfrase"/>
</dbReference>
<evidence type="ECO:0000256" key="2">
    <source>
        <dbReference type="ARBA" id="ARBA00008124"/>
    </source>
</evidence>
<evidence type="ECO:0000256" key="1">
    <source>
        <dbReference type="ARBA" id="ARBA00004323"/>
    </source>
</evidence>
<evidence type="ECO:0000256" key="7">
    <source>
        <dbReference type="ARBA" id="ARBA00023034"/>
    </source>
</evidence>
<evidence type="ECO:0000256" key="3">
    <source>
        <dbReference type="ARBA" id="ARBA00022679"/>
    </source>
</evidence>
<accession>A0A7R9LZ09</accession>
<keyword evidence="3" id="KW-0808">Transferase</keyword>
<dbReference type="GO" id="GO:0001733">
    <property type="term" value="F:galactosylceramide sulfotransferase activity"/>
    <property type="evidence" value="ECO:0007669"/>
    <property type="project" value="InterPro"/>
</dbReference>
<evidence type="ECO:0000256" key="6">
    <source>
        <dbReference type="ARBA" id="ARBA00022989"/>
    </source>
</evidence>
<dbReference type="Proteomes" id="UP000728032">
    <property type="component" value="Unassembled WGS sequence"/>
</dbReference>
<dbReference type="PANTHER" id="PTHR14647">
    <property type="entry name" value="GALACTOSE-3-O-SULFOTRANSFERASE"/>
    <property type="match status" value="1"/>
</dbReference>
<dbReference type="AlphaFoldDB" id="A0A7R9LZ09"/>
<evidence type="ECO:0000256" key="9">
    <source>
        <dbReference type="ARBA" id="ARBA00023180"/>
    </source>
</evidence>
<evidence type="ECO:0000313" key="11">
    <source>
        <dbReference type="Proteomes" id="UP000728032"/>
    </source>
</evidence>
<name>A0A7R9LZ09_9ACAR</name>
<evidence type="ECO:0008006" key="12">
    <source>
        <dbReference type="Google" id="ProtNLM"/>
    </source>
</evidence>
<gene>
    <name evidence="10" type="ORF">ONB1V03_LOCUS7859</name>
</gene>
<dbReference type="SUPFAM" id="SSF52540">
    <property type="entry name" value="P-loop containing nucleoside triphosphate hydrolases"/>
    <property type="match status" value="1"/>
</dbReference>
<dbReference type="EMBL" id="OC918998">
    <property type="protein sequence ID" value="CAD7650527.1"/>
    <property type="molecule type" value="Genomic_DNA"/>
</dbReference>
<evidence type="ECO:0000256" key="5">
    <source>
        <dbReference type="ARBA" id="ARBA00022968"/>
    </source>
</evidence>
<keyword evidence="8" id="KW-0472">Membrane</keyword>
<keyword evidence="6" id="KW-1133">Transmembrane helix</keyword>
<dbReference type="InterPro" id="IPR027417">
    <property type="entry name" value="P-loop_NTPase"/>
</dbReference>
<evidence type="ECO:0000313" key="10">
    <source>
        <dbReference type="EMBL" id="CAD7650527.1"/>
    </source>
</evidence>
<keyword evidence="7" id="KW-0333">Golgi apparatus</keyword>
<comment type="similarity">
    <text evidence="2">Belongs to the galactose-3-O-sulfotransferase family.</text>
</comment>
<reference evidence="10" key="1">
    <citation type="submission" date="2020-11" db="EMBL/GenBank/DDBJ databases">
        <authorList>
            <person name="Tran Van P."/>
        </authorList>
    </citation>
    <scope>NUCLEOTIDE SEQUENCE</scope>
</reference>
<keyword evidence="9" id="KW-0325">Glycoprotein</keyword>
<sequence length="113" mass="13070">ISCEPHINIVFLKTHKTGSTSVQNILFRYGDTHGLTIAVPPTEGYLGHPEFKRSLLPKLINPETGQQISYNIITNHMRFNYEEVKALMPFNTKYITLLRNPNQLNKFNDWKVI</sequence>
<dbReference type="GO" id="GO:0009247">
    <property type="term" value="P:glycolipid biosynthetic process"/>
    <property type="evidence" value="ECO:0007669"/>
    <property type="project" value="InterPro"/>
</dbReference>
<protein>
    <recommendedName>
        <fullName evidence="12">Sulfotransferase</fullName>
    </recommendedName>
</protein>
<proteinExistence type="inferred from homology"/>
<keyword evidence="11" id="KW-1185">Reference proteome</keyword>
<feature type="non-terminal residue" evidence="10">
    <location>
        <position position="1"/>
    </location>
</feature>
<dbReference type="Gene3D" id="3.40.50.300">
    <property type="entry name" value="P-loop containing nucleotide triphosphate hydrolases"/>
    <property type="match status" value="1"/>
</dbReference>
<comment type="subcellular location">
    <subcellularLocation>
        <location evidence="1">Golgi apparatus membrane</location>
        <topology evidence="1">Single-pass type II membrane protein</topology>
    </subcellularLocation>
</comment>
<evidence type="ECO:0000256" key="4">
    <source>
        <dbReference type="ARBA" id="ARBA00022692"/>
    </source>
</evidence>
<dbReference type="OrthoDB" id="514299at2759"/>
<keyword evidence="5" id="KW-0735">Signal-anchor</keyword>
<evidence type="ECO:0000256" key="8">
    <source>
        <dbReference type="ARBA" id="ARBA00023136"/>
    </source>
</evidence>
<organism evidence="10">
    <name type="scientific">Oppiella nova</name>
    <dbReference type="NCBI Taxonomy" id="334625"/>
    <lineage>
        <taxon>Eukaryota</taxon>
        <taxon>Metazoa</taxon>
        <taxon>Ecdysozoa</taxon>
        <taxon>Arthropoda</taxon>
        <taxon>Chelicerata</taxon>
        <taxon>Arachnida</taxon>
        <taxon>Acari</taxon>
        <taxon>Acariformes</taxon>
        <taxon>Sarcoptiformes</taxon>
        <taxon>Oribatida</taxon>
        <taxon>Brachypylina</taxon>
        <taxon>Oppioidea</taxon>
        <taxon>Oppiidae</taxon>
        <taxon>Oppiella</taxon>
    </lineage>
</organism>
<dbReference type="PANTHER" id="PTHR14647:SF87">
    <property type="entry name" value="PUTATIVE-RELATED"/>
    <property type="match status" value="1"/>
</dbReference>
<feature type="non-terminal residue" evidence="10">
    <location>
        <position position="113"/>
    </location>
</feature>
<dbReference type="EMBL" id="CAJPVJ010004173">
    <property type="protein sequence ID" value="CAG2168369.1"/>
    <property type="molecule type" value="Genomic_DNA"/>
</dbReference>
<keyword evidence="4" id="KW-0812">Transmembrane</keyword>
<dbReference type="Pfam" id="PF06990">
    <property type="entry name" value="Gal-3-0_sulfotr"/>
    <property type="match status" value="1"/>
</dbReference>
<dbReference type="GO" id="GO:0000139">
    <property type="term" value="C:Golgi membrane"/>
    <property type="evidence" value="ECO:0007669"/>
    <property type="project" value="UniProtKB-SubCell"/>
</dbReference>